<reference evidence="1" key="1">
    <citation type="journal article" date="2014" name="Front. Microbiol.">
        <title>High frequency of phylogenetically diverse reductive dehalogenase-homologous genes in deep subseafloor sedimentary metagenomes.</title>
        <authorList>
            <person name="Kawai M."/>
            <person name="Futagami T."/>
            <person name="Toyoda A."/>
            <person name="Takaki Y."/>
            <person name="Nishi S."/>
            <person name="Hori S."/>
            <person name="Arai W."/>
            <person name="Tsubouchi T."/>
            <person name="Morono Y."/>
            <person name="Uchiyama I."/>
            <person name="Ito T."/>
            <person name="Fujiyama A."/>
            <person name="Inagaki F."/>
            <person name="Takami H."/>
        </authorList>
    </citation>
    <scope>NUCLEOTIDE SEQUENCE</scope>
    <source>
        <strain evidence="1">Expedition CK06-06</strain>
    </source>
</reference>
<feature type="non-terminal residue" evidence="1">
    <location>
        <position position="1"/>
    </location>
</feature>
<proteinExistence type="predicted"/>
<sequence>EIYTAIARRYIREFGYPGIDQCKKSPAFVREIIEQAKKKGVVVSELKQIIECIRRLPRNNVINT</sequence>
<gene>
    <name evidence="1" type="ORF">S12H4_39381</name>
</gene>
<evidence type="ECO:0000313" key="1">
    <source>
        <dbReference type="EMBL" id="GAI99823.1"/>
    </source>
</evidence>
<accession>X1T3L8</accession>
<dbReference type="AlphaFoldDB" id="X1T3L8"/>
<organism evidence="1">
    <name type="scientific">marine sediment metagenome</name>
    <dbReference type="NCBI Taxonomy" id="412755"/>
    <lineage>
        <taxon>unclassified sequences</taxon>
        <taxon>metagenomes</taxon>
        <taxon>ecological metagenomes</taxon>
    </lineage>
</organism>
<comment type="caution">
    <text evidence="1">The sequence shown here is derived from an EMBL/GenBank/DDBJ whole genome shotgun (WGS) entry which is preliminary data.</text>
</comment>
<dbReference type="EMBL" id="BARW01023798">
    <property type="protein sequence ID" value="GAI99823.1"/>
    <property type="molecule type" value="Genomic_DNA"/>
</dbReference>
<protein>
    <submittedName>
        <fullName evidence="1">Uncharacterized protein</fullName>
    </submittedName>
</protein>
<name>X1T3L8_9ZZZZ</name>